<dbReference type="SUPFAM" id="SSF52540">
    <property type="entry name" value="P-loop containing nucleoside triphosphate hydrolases"/>
    <property type="match status" value="1"/>
</dbReference>
<organism evidence="9 10">
    <name type="scientific">Chelativorans composti</name>
    <dbReference type="NCBI Taxonomy" id="768533"/>
    <lineage>
        <taxon>Bacteria</taxon>
        <taxon>Pseudomonadati</taxon>
        <taxon>Pseudomonadota</taxon>
        <taxon>Alphaproteobacteria</taxon>
        <taxon>Hyphomicrobiales</taxon>
        <taxon>Phyllobacteriaceae</taxon>
        <taxon>Chelativorans</taxon>
    </lineage>
</organism>
<evidence type="ECO:0000256" key="1">
    <source>
        <dbReference type="ARBA" id="ARBA00004202"/>
    </source>
</evidence>
<dbReference type="PANTHER" id="PTHR43166:SF35">
    <property type="entry name" value="L-CYSTINE IMPORT ATP-BINDING PROTEIN TCYN"/>
    <property type="match status" value="1"/>
</dbReference>
<feature type="domain" description="ABC transporter" evidence="8">
    <location>
        <begin position="8"/>
        <end position="249"/>
    </location>
</feature>
<keyword evidence="3" id="KW-0813">Transport</keyword>
<evidence type="ECO:0000256" key="2">
    <source>
        <dbReference type="ARBA" id="ARBA00005417"/>
    </source>
</evidence>
<evidence type="ECO:0000256" key="7">
    <source>
        <dbReference type="ARBA" id="ARBA00023136"/>
    </source>
</evidence>
<keyword evidence="6 9" id="KW-0067">ATP-binding</keyword>
<dbReference type="Proteomes" id="UP001597373">
    <property type="component" value="Unassembled WGS sequence"/>
</dbReference>
<gene>
    <name evidence="9" type="ORF">ACFSMZ_05050</name>
</gene>
<dbReference type="InterPro" id="IPR017871">
    <property type="entry name" value="ABC_transporter-like_CS"/>
</dbReference>
<dbReference type="InterPro" id="IPR050086">
    <property type="entry name" value="MetN_ABC_transporter-like"/>
</dbReference>
<keyword evidence="7" id="KW-0472">Membrane</keyword>
<dbReference type="InterPro" id="IPR003593">
    <property type="entry name" value="AAA+_ATPase"/>
</dbReference>
<dbReference type="EMBL" id="JBHUIR010000019">
    <property type="protein sequence ID" value="MFD2259128.1"/>
    <property type="molecule type" value="Genomic_DNA"/>
</dbReference>
<dbReference type="PANTHER" id="PTHR43166">
    <property type="entry name" value="AMINO ACID IMPORT ATP-BINDING PROTEIN"/>
    <property type="match status" value="1"/>
</dbReference>
<accession>A0ABW5DF10</accession>
<dbReference type="SMART" id="SM00382">
    <property type="entry name" value="AAA"/>
    <property type="match status" value="1"/>
</dbReference>
<keyword evidence="10" id="KW-1185">Reference proteome</keyword>
<dbReference type="GO" id="GO:0005524">
    <property type="term" value="F:ATP binding"/>
    <property type="evidence" value="ECO:0007669"/>
    <property type="project" value="UniProtKB-KW"/>
</dbReference>
<dbReference type="PROSITE" id="PS00211">
    <property type="entry name" value="ABC_TRANSPORTER_1"/>
    <property type="match status" value="1"/>
</dbReference>
<reference evidence="10" key="1">
    <citation type="journal article" date="2019" name="Int. J. Syst. Evol. Microbiol.">
        <title>The Global Catalogue of Microorganisms (GCM) 10K type strain sequencing project: providing services to taxonomists for standard genome sequencing and annotation.</title>
        <authorList>
            <consortium name="The Broad Institute Genomics Platform"/>
            <consortium name="The Broad Institute Genome Sequencing Center for Infectious Disease"/>
            <person name="Wu L."/>
            <person name="Ma J."/>
        </authorList>
    </citation>
    <scope>NUCLEOTIDE SEQUENCE [LARGE SCALE GENOMIC DNA]</scope>
    <source>
        <strain evidence="10">KCTC 23707</strain>
    </source>
</reference>
<dbReference type="InterPro" id="IPR027417">
    <property type="entry name" value="P-loop_NTPase"/>
</dbReference>
<evidence type="ECO:0000256" key="3">
    <source>
        <dbReference type="ARBA" id="ARBA00022448"/>
    </source>
</evidence>
<comment type="caution">
    <text evidence="9">The sequence shown here is derived from an EMBL/GenBank/DDBJ whole genome shotgun (WGS) entry which is preliminary data.</text>
</comment>
<dbReference type="Gene3D" id="3.40.50.300">
    <property type="entry name" value="P-loop containing nucleotide triphosphate hydrolases"/>
    <property type="match status" value="1"/>
</dbReference>
<dbReference type="PROSITE" id="PS50893">
    <property type="entry name" value="ABC_TRANSPORTER_2"/>
    <property type="match status" value="1"/>
</dbReference>
<dbReference type="RefSeq" id="WP_345097989.1">
    <property type="nucleotide sequence ID" value="NZ_BAABGS010000010.1"/>
</dbReference>
<evidence type="ECO:0000259" key="8">
    <source>
        <dbReference type="PROSITE" id="PS50893"/>
    </source>
</evidence>
<dbReference type="InterPro" id="IPR030679">
    <property type="entry name" value="ABC_ATPase_HisP-typ"/>
</dbReference>
<protein>
    <submittedName>
        <fullName evidence="9">Amino acid ABC transporter ATP-binding protein</fullName>
    </submittedName>
</protein>
<dbReference type="InterPro" id="IPR003439">
    <property type="entry name" value="ABC_transporter-like_ATP-bd"/>
</dbReference>
<evidence type="ECO:0000256" key="5">
    <source>
        <dbReference type="ARBA" id="ARBA00022741"/>
    </source>
</evidence>
<dbReference type="PIRSF" id="PIRSF039085">
    <property type="entry name" value="ABC_ATPase_HisP"/>
    <property type="match status" value="1"/>
</dbReference>
<comment type="subcellular location">
    <subcellularLocation>
        <location evidence="1">Cell membrane</location>
        <topology evidence="1">Peripheral membrane protein</topology>
    </subcellularLocation>
</comment>
<evidence type="ECO:0000256" key="4">
    <source>
        <dbReference type="ARBA" id="ARBA00022475"/>
    </source>
</evidence>
<sequence>MSARTPKIEIKGLRKSFGSLEVLKDINLHVDPGSVVALLGPSGSGKSTLLRCINLLVVPDGGSIRVGERTFEFRESEKLPRARVLAEFRSRTGMVFQNFNLFPHMTVLDNVIEAPIHVKGLDRKTAIEKGMEQLERVGLADRASQMPDTLSGGQKQRVAIARALAMEPEVMLFDEATSALDPELVGEVLQAMQKLAAEGMTMVVVTHEIAFARDVADRVVFMRDGYVVEEGPAREVIDTPKMEATQAFLSHFHKGAQQRTA</sequence>
<dbReference type="Pfam" id="PF00005">
    <property type="entry name" value="ABC_tran"/>
    <property type="match status" value="1"/>
</dbReference>
<keyword evidence="5" id="KW-0547">Nucleotide-binding</keyword>
<evidence type="ECO:0000313" key="10">
    <source>
        <dbReference type="Proteomes" id="UP001597373"/>
    </source>
</evidence>
<keyword evidence="4" id="KW-1003">Cell membrane</keyword>
<evidence type="ECO:0000313" key="9">
    <source>
        <dbReference type="EMBL" id="MFD2259128.1"/>
    </source>
</evidence>
<evidence type="ECO:0000256" key="6">
    <source>
        <dbReference type="ARBA" id="ARBA00022840"/>
    </source>
</evidence>
<dbReference type="CDD" id="cd03262">
    <property type="entry name" value="ABC_HisP_GlnQ"/>
    <property type="match status" value="1"/>
</dbReference>
<name>A0ABW5DF10_9HYPH</name>
<proteinExistence type="inferred from homology"/>
<comment type="similarity">
    <text evidence="2">Belongs to the ABC transporter superfamily.</text>
</comment>